<dbReference type="KEGG" id="azc:AZC_2142"/>
<proteinExistence type="predicted"/>
<organism evidence="3 4">
    <name type="scientific">Azorhizobium caulinodans (strain ATCC 43989 / DSM 5975 / JCM 20966 / LMG 6465 / NBRC 14845 / NCIMB 13405 / ORS 571)</name>
    <dbReference type="NCBI Taxonomy" id="438753"/>
    <lineage>
        <taxon>Bacteria</taxon>
        <taxon>Pseudomonadati</taxon>
        <taxon>Pseudomonadota</taxon>
        <taxon>Alphaproteobacteria</taxon>
        <taxon>Hyphomicrobiales</taxon>
        <taxon>Xanthobacteraceae</taxon>
        <taxon>Azorhizobium</taxon>
    </lineage>
</organism>
<dbReference type="InterPro" id="IPR035421">
    <property type="entry name" value="Terminase_6C"/>
</dbReference>
<dbReference type="Pfam" id="PF17289">
    <property type="entry name" value="Terminase_6C"/>
    <property type="match status" value="1"/>
</dbReference>
<reference evidence="3 4" key="1">
    <citation type="journal article" date="2007" name="Appl. Environ. Microbiol.">
        <title>Rhizobial factors required for stem nodule maturation and maintenance in Sesbania rostrata-Azorhizobium caulinodans ORS571 symbiosis.</title>
        <authorList>
            <person name="Suzuki S."/>
            <person name="Aono T."/>
            <person name="Lee KB."/>
            <person name="Suzuki T."/>
            <person name="Liu CT."/>
            <person name="Miwa H."/>
            <person name="Wakao S."/>
            <person name="Iki T."/>
            <person name="Oyaizu H."/>
        </authorList>
    </citation>
    <scope>NUCLEOTIDE SEQUENCE [LARGE SCALE GENOMIC DNA]</scope>
    <source>
        <strain evidence="4">ATCC 43989 / DSM 5975 / JCM 20966 / LMG 6465 / NBRC 14845 / NCIMB 13405 / ORS 571</strain>
    </source>
</reference>
<name>A8I7N6_AZOC5</name>
<evidence type="ECO:0000256" key="1">
    <source>
        <dbReference type="ARBA" id="ARBA00022612"/>
    </source>
</evidence>
<gene>
    <name evidence="3" type="ordered locus">AZC_2142</name>
</gene>
<dbReference type="eggNOG" id="COG4373">
    <property type="taxonomic scope" value="Bacteria"/>
</dbReference>
<dbReference type="HOGENOM" id="CLU_030701_0_0_5"/>
<reference evidence="3 4" key="3">
    <citation type="journal article" date="2008" name="BMC Genomics">
        <title>The genome of the versatile nitrogen fixer Azorhizobium caulinodans ORS571.</title>
        <authorList>
            <person name="Lee KB."/>
            <person name="Backer P.D."/>
            <person name="Aono T."/>
            <person name="Liu CT."/>
            <person name="Suzuki S."/>
            <person name="Suzuki T."/>
            <person name="Kaneko T."/>
            <person name="Yamada M."/>
            <person name="Tabata S."/>
            <person name="Kupfer D.M."/>
            <person name="Najar F.Z."/>
            <person name="Wiley G.B."/>
            <person name="Roe B."/>
            <person name="Binnewies T.T."/>
            <person name="Ussery D.W."/>
            <person name="D'Haeze W."/>
            <person name="Herder J.D."/>
            <person name="Gevers D."/>
            <person name="Vereecke D."/>
            <person name="Holsters M."/>
            <person name="Oyaizu H."/>
        </authorList>
    </citation>
    <scope>NUCLEOTIDE SEQUENCE [LARGE SCALE GENOMIC DNA]</scope>
    <source>
        <strain evidence="4">ATCC 43989 / DSM 5975 / JCM 20966 / LMG 6465 / NBRC 14845 / NCIMB 13405 / ORS 571</strain>
    </source>
</reference>
<dbReference type="InterPro" id="IPR027417">
    <property type="entry name" value="P-loop_NTPase"/>
</dbReference>
<dbReference type="AlphaFoldDB" id="A8I7N6"/>
<reference evidence="3 4" key="6">
    <citation type="journal article" date="2011" name="Appl. Environ. Microbiol.">
        <title>Involvement of the azorhizobial chromosome partition gene (parA) in the onset of bacteroid differentiation during Sesbania rostrata stem nodule development.</title>
        <authorList>
            <person name="Liu CT."/>
            <person name="Lee KB."/>
            <person name="Wang YS."/>
            <person name="Peng MH."/>
            <person name="Lee KT."/>
            <person name="Suzuki S."/>
            <person name="Suzuki T."/>
            <person name="Oyaizu H."/>
        </authorList>
    </citation>
    <scope>NUCLEOTIDE SEQUENCE [LARGE SCALE GENOMIC DNA]</scope>
    <source>
        <strain evidence="4">ATCC 43989 / DSM 5975 / JCM 20966 / LMG 6465 / NBRC 14845 / NCIMB 13405 / ORS 571</strain>
    </source>
</reference>
<reference evidence="3 4" key="5">
    <citation type="journal article" date="2010" name="Appl. Environ. Microbiol.">
        <title>phrR-like gene praR of Azorhizobium caulinodans ORS571 is essential for symbiosis with Sesbania rostrata and is involved in expression of reb genes.</title>
        <authorList>
            <person name="Akiba N."/>
            <person name="Aono T."/>
            <person name="Toyazaki H."/>
            <person name="Sato S."/>
            <person name="Oyaizu H."/>
        </authorList>
    </citation>
    <scope>NUCLEOTIDE SEQUENCE [LARGE SCALE GENOMIC DNA]</scope>
    <source>
        <strain evidence="4">ATCC 43989 / DSM 5975 / JCM 20966 / LMG 6465 / NBRC 14845 / NCIMB 13405 / ORS 571</strain>
    </source>
</reference>
<dbReference type="RefSeq" id="WP_012170669.1">
    <property type="nucleotide sequence ID" value="NC_009937.1"/>
</dbReference>
<dbReference type="InterPro" id="IPR012036">
    <property type="entry name" value="Phage_Mu_Gp28"/>
</dbReference>
<keyword evidence="4" id="KW-1185">Reference proteome</keyword>
<evidence type="ECO:0000259" key="2">
    <source>
        <dbReference type="Pfam" id="PF17289"/>
    </source>
</evidence>
<dbReference type="Gene3D" id="3.30.420.240">
    <property type="match status" value="1"/>
</dbReference>
<dbReference type="Proteomes" id="UP000000270">
    <property type="component" value="Chromosome"/>
</dbReference>
<dbReference type="PIRSF" id="PIRSF007056">
    <property type="entry name" value="UCP007056"/>
    <property type="match status" value="1"/>
</dbReference>
<feature type="domain" description="Terminase large subunit gp17-like C-terminal" evidence="2">
    <location>
        <begin position="354"/>
        <end position="510"/>
    </location>
</feature>
<keyword evidence="1" id="KW-1188">Viral release from host cell</keyword>
<dbReference type="Pfam" id="PF03237">
    <property type="entry name" value="Terminase_6N"/>
    <property type="match status" value="1"/>
</dbReference>
<accession>A8I7N6</accession>
<dbReference type="EMBL" id="AP009384">
    <property type="protein sequence ID" value="BAF88140.1"/>
    <property type="molecule type" value="Genomic_DNA"/>
</dbReference>
<dbReference type="Gene3D" id="3.40.50.300">
    <property type="entry name" value="P-loop containing nucleotide triphosphate hydrolases"/>
    <property type="match status" value="1"/>
</dbReference>
<dbReference type="STRING" id="438753.AZC_2142"/>
<protein>
    <submittedName>
        <fullName evidence="3">Mu-like prophage FluMu protein gp28</fullName>
    </submittedName>
</protein>
<reference evidence="3 4" key="4">
    <citation type="journal article" date="2009" name="Appl. Environ. Microbiol.">
        <title>Comparative genome-wide transcriptional profiling of Azorhizobium caulinodans ORS571 grown under free-living and symbiotic conditions.</title>
        <authorList>
            <person name="Tsukada S."/>
            <person name="Aono T."/>
            <person name="Akiba N."/>
            <person name="Lee KB."/>
            <person name="Liu CT."/>
            <person name="Toyazaki H."/>
            <person name="Oyaizu H."/>
        </authorList>
    </citation>
    <scope>NUCLEOTIDE SEQUENCE [LARGE SCALE GENOMIC DNA]</scope>
    <source>
        <strain evidence="4">ATCC 43989 / DSM 5975 / JCM 20966 / LMG 6465 / NBRC 14845 / NCIMB 13405 / ORS 571</strain>
    </source>
</reference>
<sequence>MSEAPMSASSFSGGPVSEAEWVEARRASLLNLPQAHADGRLPSLLLPYQARGIDILDDPRTRVLVVEKSRRIGYTWGLAAHAVLKASRAREARGMDVMYISYSQEMTREFVDAAAMWARAFALAAAAEEEFLFADADPDDPGETREIKAFRIRFASGFEIIALSSAPRSLRGKQGLVIIDEAAFVESLKELLKAALAFLMWGGQVVVVSTHNGDANPFNELVQDVLAGRKPYAHVRIDFDQALKDGLYQRICLVTGDSWTPETEAAWRSQIIAFYGEGADEELFCTPSEGTGAWLPGPLVEARMREGIPVLRWELPADFLHRPRLIREAMVARFTEEVRRALDRLDPNRQHALGFDFARVADLSVLWVLALSPTTRRETVLVIEMRRIPYDEQATLTVDVIRRLPRFMAAVFDATGAGEYVAENAQRRISLSACIAQKLSVEWYRTQMPPLKAAFEDDMVTVPKDAEILADLRLVQTVRGVAQPPTLRTGDTGRKRHADAAVALALAYHATRISVLEYDYQTGSDLDAVAAGDEDDTSGGRALW</sequence>
<reference evidence="4" key="2">
    <citation type="submission" date="2007-04" db="EMBL/GenBank/DDBJ databases">
        <title>Complete genome sequence of the nitrogen-fixing bacterium Azorhizobium caulinodans ORS571.</title>
        <authorList>
            <person name="Lee K.B."/>
            <person name="Backer P.D."/>
            <person name="Aono T."/>
            <person name="Liu C.T."/>
            <person name="Suzuki S."/>
            <person name="Suzuki T."/>
            <person name="Kaneko T."/>
            <person name="Yamada M."/>
            <person name="Tabata S."/>
            <person name="Kupfer D.M."/>
            <person name="Najar F.Z."/>
            <person name="Wiley G.B."/>
            <person name="Roe B."/>
            <person name="Binnewies T."/>
            <person name="Ussery D."/>
            <person name="Vereecke D."/>
            <person name="Gevers D."/>
            <person name="Holsters M."/>
            <person name="Oyaizu H."/>
        </authorList>
    </citation>
    <scope>NUCLEOTIDE SEQUENCE [LARGE SCALE GENOMIC DNA]</scope>
    <source>
        <strain evidence="4">ATCC 43989 / DSM 5975 / JCM 20966 / LMG 6465 / NBRC 14845 / NCIMB 13405 / ORS 571</strain>
    </source>
</reference>
<evidence type="ECO:0000313" key="4">
    <source>
        <dbReference type="Proteomes" id="UP000000270"/>
    </source>
</evidence>
<evidence type="ECO:0000313" key="3">
    <source>
        <dbReference type="EMBL" id="BAF88140.1"/>
    </source>
</evidence>